<proteinExistence type="inferred from homology"/>
<comment type="similarity">
    <text evidence="2">Belongs to the GMC oxidoreductase family.</text>
</comment>
<organism evidence="8 9">
    <name type="scientific">Chitiniphilus purpureus</name>
    <dbReference type="NCBI Taxonomy" id="2981137"/>
    <lineage>
        <taxon>Bacteria</taxon>
        <taxon>Pseudomonadati</taxon>
        <taxon>Pseudomonadota</taxon>
        <taxon>Betaproteobacteria</taxon>
        <taxon>Neisseriales</taxon>
        <taxon>Chitinibacteraceae</taxon>
        <taxon>Chitiniphilus</taxon>
    </lineage>
</organism>
<dbReference type="EMBL" id="CP106753">
    <property type="protein sequence ID" value="UXY17135.1"/>
    <property type="molecule type" value="Genomic_DNA"/>
</dbReference>
<keyword evidence="3" id="KW-0285">Flavoprotein</keyword>
<evidence type="ECO:0000256" key="2">
    <source>
        <dbReference type="ARBA" id="ARBA00010790"/>
    </source>
</evidence>
<dbReference type="RefSeq" id="WP_263126565.1">
    <property type="nucleotide sequence ID" value="NZ_CP106753.1"/>
</dbReference>
<dbReference type="Proteomes" id="UP001061302">
    <property type="component" value="Chromosome"/>
</dbReference>
<evidence type="ECO:0000313" key="9">
    <source>
        <dbReference type="Proteomes" id="UP001061302"/>
    </source>
</evidence>
<evidence type="ECO:0000256" key="5">
    <source>
        <dbReference type="ARBA" id="ARBA00023002"/>
    </source>
</evidence>
<evidence type="ECO:0000259" key="7">
    <source>
        <dbReference type="Pfam" id="PF05199"/>
    </source>
</evidence>
<evidence type="ECO:0000256" key="3">
    <source>
        <dbReference type="ARBA" id="ARBA00022630"/>
    </source>
</evidence>
<evidence type="ECO:0000256" key="4">
    <source>
        <dbReference type="ARBA" id="ARBA00022827"/>
    </source>
</evidence>
<dbReference type="SUPFAM" id="SSF51905">
    <property type="entry name" value="FAD/NAD(P)-binding domain"/>
    <property type="match status" value="1"/>
</dbReference>
<comment type="cofactor">
    <cofactor evidence="1">
        <name>FAD</name>
        <dbReference type="ChEBI" id="CHEBI:57692"/>
    </cofactor>
</comment>
<evidence type="ECO:0000313" key="8">
    <source>
        <dbReference type="EMBL" id="UXY17135.1"/>
    </source>
</evidence>
<evidence type="ECO:0000259" key="6">
    <source>
        <dbReference type="Pfam" id="PF00732"/>
    </source>
</evidence>
<reference evidence="8" key="1">
    <citation type="submission" date="2022-10" db="EMBL/GenBank/DDBJ databases">
        <title>Chitiniphilus purpureus sp. nov., a novel chitin-degrading bacterium isolated from crawfish pond sediment.</title>
        <authorList>
            <person name="Li K."/>
        </authorList>
    </citation>
    <scope>NUCLEOTIDE SEQUENCE</scope>
    <source>
        <strain evidence="8">CD1</strain>
    </source>
</reference>
<dbReference type="InterPro" id="IPR000172">
    <property type="entry name" value="GMC_OxRdtase_N"/>
</dbReference>
<gene>
    <name evidence="8" type="ORF">N8I74_09045</name>
</gene>
<accession>A0ABY6DRZ1</accession>
<keyword evidence="9" id="KW-1185">Reference proteome</keyword>
<dbReference type="PANTHER" id="PTHR42784">
    <property type="entry name" value="PYRANOSE 2-OXIDASE"/>
    <property type="match status" value="1"/>
</dbReference>
<name>A0ABY6DRZ1_9NEIS</name>
<keyword evidence="4" id="KW-0274">FAD</keyword>
<dbReference type="InterPro" id="IPR051473">
    <property type="entry name" value="P2Ox-like"/>
</dbReference>
<dbReference type="InterPro" id="IPR007867">
    <property type="entry name" value="GMC_OxRtase_C"/>
</dbReference>
<keyword evidence="5" id="KW-0560">Oxidoreductase</keyword>
<dbReference type="Pfam" id="PF00732">
    <property type="entry name" value="GMC_oxred_N"/>
    <property type="match status" value="1"/>
</dbReference>
<feature type="domain" description="Glucose-methanol-choline oxidoreductase N-terminal" evidence="6">
    <location>
        <begin position="21"/>
        <end position="321"/>
    </location>
</feature>
<dbReference type="PANTHER" id="PTHR42784:SF1">
    <property type="entry name" value="PYRANOSE 2-OXIDASE"/>
    <property type="match status" value="1"/>
</dbReference>
<dbReference type="InterPro" id="IPR036188">
    <property type="entry name" value="FAD/NAD-bd_sf"/>
</dbReference>
<protein>
    <submittedName>
        <fullName evidence="8">GMC family oxidoreductase</fullName>
    </submittedName>
</protein>
<dbReference type="Gene3D" id="3.50.50.60">
    <property type="entry name" value="FAD/NAD(P)-binding domain"/>
    <property type="match status" value="2"/>
</dbReference>
<evidence type="ECO:0000256" key="1">
    <source>
        <dbReference type="ARBA" id="ARBA00001974"/>
    </source>
</evidence>
<feature type="domain" description="Glucose-methanol-choline oxidoreductase C-terminal" evidence="7">
    <location>
        <begin position="409"/>
        <end position="525"/>
    </location>
</feature>
<dbReference type="SUPFAM" id="SSF54373">
    <property type="entry name" value="FAD-linked reductases, C-terminal domain"/>
    <property type="match status" value="1"/>
</dbReference>
<sequence length="546" mass="59248">MAEQQNDEYVDGARPDSRIWDAVIVGAGAAGAVFANELTRAGLKVLMLEMGPRYQDHRSDFVENEMDMWKRVWSSSDYQVTGDGFSGAPNLGYGVGGGTLVWTAVALRMLDHDFRMRSEFGQPAGSTVEDWPVSLRELEPFYTEAERQMGVSGEVMPWDPPGRPALPNPPHPIYRSSALLQEGMRRLGVRSAPGPVAIASRAYRQQSACLHCGFCRSGCRVDAKYQCDKALIEQALATRRLKLVTGAVVTQILQGNSRRASGVRYIDSNTRATVNVRARVVIAANNPLELPRLFLNSANPFSPKGLGNYYDNVGRNFFSHLGTICTGEMGECVDTAIGFNMGNVLTLDFARPRAGANYIGGYAIESLNGAGAGVMAVDPFRGLWGSALKSAMNNYNRLLFTVTFCEGLPVSDNRITVDPNRRDAWGRPSANIHYQLHPNDHAVFTDAVATTRSILQAAGASNVASTDTPFDAHPAGTMRMGNDPRTSVTDRWGKVHGLDNVYVGGAALFVTGSSVNPTLTLHALAIRSARRIVKEFADLTAVQEAV</sequence>
<dbReference type="Pfam" id="PF05199">
    <property type="entry name" value="GMC_oxred_C"/>
    <property type="match status" value="1"/>
</dbReference>